<keyword evidence="12 15" id="KW-0472">Membrane</keyword>
<dbReference type="SUPFAM" id="SSF56519">
    <property type="entry name" value="Penicillin binding protein dimerisation domain"/>
    <property type="match status" value="1"/>
</dbReference>
<dbReference type="AlphaFoldDB" id="A0A1H1I5N3"/>
<protein>
    <submittedName>
        <fullName evidence="18">Penicillin-binding protein 2</fullName>
    </submittedName>
</protein>
<evidence type="ECO:0000256" key="8">
    <source>
        <dbReference type="ARBA" id="ARBA00022801"/>
    </source>
</evidence>
<feature type="region of interest" description="Disordered" evidence="14">
    <location>
        <begin position="1"/>
        <end position="44"/>
    </location>
</feature>
<keyword evidence="10" id="KW-0573">Peptidoglycan synthesis</keyword>
<dbReference type="PANTHER" id="PTHR30627">
    <property type="entry name" value="PEPTIDOGLYCAN D,D-TRANSPEPTIDASE"/>
    <property type="match status" value="1"/>
</dbReference>
<dbReference type="PANTHER" id="PTHR30627:SF2">
    <property type="entry name" value="PEPTIDOGLYCAN D,D-TRANSPEPTIDASE MRDA"/>
    <property type="match status" value="1"/>
</dbReference>
<dbReference type="InterPro" id="IPR012338">
    <property type="entry name" value="Beta-lactam/transpept-like"/>
</dbReference>
<evidence type="ECO:0000256" key="13">
    <source>
        <dbReference type="ARBA" id="ARBA00023316"/>
    </source>
</evidence>
<dbReference type="GO" id="GO:0005886">
    <property type="term" value="C:plasma membrane"/>
    <property type="evidence" value="ECO:0007669"/>
    <property type="project" value="UniProtKB-SubCell"/>
</dbReference>
<keyword evidence="5" id="KW-0997">Cell inner membrane</keyword>
<dbReference type="Gene3D" id="3.90.1310.10">
    <property type="entry name" value="Penicillin-binding protein 2a (Domain 2)"/>
    <property type="match status" value="1"/>
</dbReference>
<evidence type="ECO:0000256" key="4">
    <source>
        <dbReference type="ARBA" id="ARBA00022475"/>
    </source>
</evidence>
<dbReference type="GO" id="GO:0071555">
    <property type="term" value="P:cell wall organization"/>
    <property type="evidence" value="ECO:0007669"/>
    <property type="project" value="UniProtKB-KW"/>
</dbReference>
<dbReference type="InterPro" id="IPR001460">
    <property type="entry name" value="PCN-bd_Tpept"/>
</dbReference>
<dbReference type="Gene3D" id="3.40.710.10">
    <property type="entry name" value="DD-peptidase/beta-lactamase superfamily"/>
    <property type="match status" value="1"/>
</dbReference>
<feature type="domain" description="Penicillin-binding protein dimerisation" evidence="17">
    <location>
        <begin position="95"/>
        <end position="277"/>
    </location>
</feature>
<reference evidence="18 19" key="1">
    <citation type="submission" date="2016-10" db="EMBL/GenBank/DDBJ databases">
        <authorList>
            <person name="de Groot N.N."/>
        </authorList>
    </citation>
    <scope>NUCLEOTIDE SEQUENCE [LARGE SCALE GENOMIC DNA]</scope>
    <source>
        <strain evidence="18 19">DSM 43794</strain>
    </source>
</reference>
<evidence type="ECO:0000256" key="9">
    <source>
        <dbReference type="ARBA" id="ARBA00022960"/>
    </source>
</evidence>
<evidence type="ECO:0000256" key="2">
    <source>
        <dbReference type="ARBA" id="ARBA00004236"/>
    </source>
</evidence>
<dbReference type="GO" id="GO:0009252">
    <property type="term" value="P:peptidoglycan biosynthetic process"/>
    <property type="evidence" value="ECO:0007669"/>
    <property type="project" value="UniProtKB-KW"/>
</dbReference>
<proteinExistence type="inferred from homology"/>
<dbReference type="GO" id="GO:0008360">
    <property type="term" value="P:regulation of cell shape"/>
    <property type="evidence" value="ECO:0007669"/>
    <property type="project" value="UniProtKB-KW"/>
</dbReference>
<gene>
    <name evidence="18" type="ORF">SAMN04489764_5217</name>
</gene>
<keyword evidence="19" id="KW-1185">Reference proteome</keyword>
<dbReference type="InterPro" id="IPR036138">
    <property type="entry name" value="PBP_dimer_sf"/>
</dbReference>
<feature type="compositionally biased region" description="Basic residues" evidence="14">
    <location>
        <begin position="33"/>
        <end position="44"/>
    </location>
</feature>
<dbReference type="GO" id="GO:0006508">
    <property type="term" value="P:proteolysis"/>
    <property type="evidence" value="ECO:0007669"/>
    <property type="project" value="UniProtKB-KW"/>
</dbReference>
<evidence type="ECO:0000256" key="1">
    <source>
        <dbReference type="ARBA" id="ARBA00004167"/>
    </source>
</evidence>
<keyword evidence="9" id="KW-0133">Cell shape</keyword>
<comment type="similarity">
    <text evidence="3">Belongs to the transpeptidase family.</text>
</comment>
<dbReference type="EMBL" id="FNKK01000002">
    <property type="protein sequence ID" value="SDR32869.1"/>
    <property type="molecule type" value="Genomic_DNA"/>
</dbReference>
<dbReference type="GO" id="GO:0071972">
    <property type="term" value="F:peptidoglycan L,D-transpeptidase activity"/>
    <property type="evidence" value="ECO:0007669"/>
    <property type="project" value="TreeGrafter"/>
</dbReference>
<evidence type="ECO:0000256" key="3">
    <source>
        <dbReference type="ARBA" id="ARBA00007171"/>
    </source>
</evidence>
<keyword evidence="6" id="KW-0645">Protease</keyword>
<organism evidence="18 19">
    <name type="scientific">Thermostaphylospora chromogena</name>
    <dbReference type="NCBI Taxonomy" id="35622"/>
    <lineage>
        <taxon>Bacteria</taxon>
        <taxon>Bacillati</taxon>
        <taxon>Actinomycetota</taxon>
        <taxon>Actinomycetes</taxon>
        <taxon>Streptosporangiales</taxon>
        <taxon>Thermomonosporaceae</taxon>
        <taxon>Thermostaphylospora</taxon>
    </lineage>
</organism>
<dbReference type="NCBIfam" id="TIGR03423">
    <property type="entry name" value="pbp2_mrdA"/>
    <property type="match status" value="1"/>
</dbReference>
<sequence>MNQSRMISGYDVPDTREPVEETGGTETEERTAPPHRRPPIGRRRGSRVRARLVMIQAVVVLLLVVLTVRLYDVQIVRGVEFAKAATETRTRDVVVPAVRGQILDSTGRPLVRNRAALVVSVDRQRLTRMPDGGRKVLQRLAAVLGRPVSDVRDRLRTCAPGVPRPCWPGSPYQPIPIDNNVTTRQALAILERQEEFPGVTATVQPVREYPFGKAAAQVLGYLQPVTEQEMERRRQQGDVFTGVDLTGRDGLEAVYDAALRGVPGLRRVVVDRLGETMGVERKVPPTPGDHLITSIDARVQLIVEKALANAMKRSPTADGAAGVVLDARTGRVIALGSMPTYDPAVWTGGISGAEYDRLLSEENGKPLVSRAIKGEFAPGSTFKVVSVAAMLRDGYPLHGKYPCPGSFMVGDRPFNNFGGANLGTLTLRTALVHSCDTIFYRAGYEQWMRDGGVNPKPVVKEPMPRMARAFGFGRQTGIDLPGESPGRIPDRAWKRRLWEQTKDVSCRRAKTGYPEVAETDPARAAFLKRLAYENCLEGHVFRAGDAANFSIGQGDVLVTPLQLAVAYAALVTDGKLRSPRVGWARVRPDGTLVQRIDPPVRGKLPLSVKERRYIRDALREVTVSGTAAGAFAGWPMDKIPIGGKTGTAEVYGKQDTAWFASFAPANDPRFVVVVMVSQGGFGASAAAPVVREIYEGIYGITPEGETVKPALPGGKPAQKLPVIRPDGTVR</sequence>
<accession>A0A1H1I5N3</accession>
<dbReference type="InterPro" id="IPR005311">
    <property type="entry name" value="PBP_dimer"/>
</dbReference>
<dbReference type="Pfam" id="PF00905">
    <property type="entry name" value="Transpeptidase"/>
    <property type="match status" value="1"/>
</dbReference>
<feature type="region of interest" description="Disordered" evidence="14">
    <location>
        <begin position="709"/>
        <end position="730"/>
    </location>
</feature>
<evidence type="ECO:0000313" key="18">
    <source>
        <dbReference type="EMBL" id="SDR32869.1"/>
    </source>
</evidence>
<evidence type="ECO:0000256" key="11">
    <source>
        <dbReference type="ARBA" id="ARBA00022989"/>
    </source>
</evidence>
<keyword evidence="13" id="KW-0961">Cell wall biogenesis/degradation</keyword>
<keyword evidence="11 15" id="KW-1133">Transmembrane helix</keyword>
<dbReference type="GO" id="GO:0009002">
    <property type="term" value="F:serine-type D-Ala-D-Ala carboxypeptidase activity"/>
    <property type="evidence" value="ECO:0007669"/>
    <property type="project" value="InterPro"/>
</dbReference>
<evidence type="ECO:0000256" key="10">
    <source>
        <dbReference type="ARBA" id="ARBA00022984"/>
    </source>
</evidence>
<dbReference type="GO" id="GO:0008658">
    <property type="term" value="F:penicillin binding"/>
    <property type="evidence" value="ECO:0007669"/>
    <property type="project" value="InterPro"/>
</dbReference>
<dbReference type="Pfam" id="PF03717">
    <property type="entry name" value="PBP_dimer"/>
    <property type="match status" value="1"/>
</dbReference>
<evidence type="ECO:0000256" key="7">
    <source>
        <dbReference type="ARBA" id="ARBA00022692"/>
    </source>
</evidence>
<feature type="domain" description="Penicillin-binding protein transpeptidase" evidence="16">
    <location>
        <begin position="322"/>
        <end position="695"/>
    </location>
</feature>
<evidence type="ECO:0000313" key="19">
    <source>
        <dbReference type="Proteomes" id="UP000217103"/>
    </source>
</evidence>
<comment type="subcellular location">
    <subcellularLocation>
        <location evidence="2">Cell membrane</location>
    </subcellularLocation>
    <subcellularLocation>
        <location evidence="1">Membrane</location>
        <topology evidence="1">Single-pass membrane protein</topology>
    </subcellularLocation>
</comment>
<evidence type="ECO:0000256" key="14">
    <source>
        <dbReference type="SAM" id="MobiDB-lite"/>
    </source>
</evidence>
<evidence type="ECO:0000256" key="6">
    <source>
        <dbReference type="ARBA" id="ARBA00022670"/>
    </source>
</evidence>
<name>A0A1H1I5N3_9ACTN</name>
<dbReference type="SUPFAM" id="SSF56601">
    <property type="entry name" value="beta-lactamase/transpeptidase-like"/>
    <property type="match status" value="1"/>
</dbReference>
<evidence type="ECO:0000256" key="5">
    <source>
        <dbReference type="ARBA" id="ARBA00022519"/>
    </source>
</evidence>
<keyword evidence="7 15" id="KW-0812">Transmembrane</keyword>
<evidence type="ECO:0000256" key="15">
    <source>
        <dbReference type="SAM" id="Phobius"/>
    </source>
</evidence>
<dbReference type="InterPro" id="IPR050515">
    <property type="entry name" value="Beta-lactam/transpept"/>
</dbReference>
<keyword evidence="4" id="KW-1003">Cell membrane</keyword>
<evidence type="ECO:0000256" key="12">
    <source>
        <dbReference type="ARBA" id="ARBA00023136"/>
    </source>
</evidence>
<dbReference type="STRING" id="35622.SAMN04489764_5217"/>
<feature type="transmembrane region" description="Helical" evidence="15">
    <location>
        <begin position="52"/>
        <end position="71"/>
    </location>
</feature>
<dbReference type="Proteomes" id="UP000217103">
    <property type="component" value="Unassembled WGS sequence"/>
</dbReference>
<evidence type="ECO:0000259" key="17">
    <source>
        <dbReference type="Pfam" id="PF03717"/>
    </source>
</evidence>
<keyword evidence="8" id="KW-0378">Hydrolase</keyword>
<dbReference type="InterPro" id="IPR017790">
    <property type="entry name" value="Penicillin-binding_protein_2"/>
</dbReference>
<evidence type="ECO:0000259" key="16">
    <source>
        <dbReference type="Pfam" id="PF00905"/>
    </source>
</evidence>